<dbReference type="InterPro" id="IPR000524">
    <property type="entry name" value="Tscrpt_reg_HTH_GntR"/>
</dbReference>
<dbReference type="Gene3D" id="1.10.10.10">
    <property type="entry name" value="Winged helix-like DNA-binding domain superfamily/Winged helix DNA-binding domain"/>
    <property type="match status" value="1"/>
</dbReference>
<name>A0ABU2NB32_9PSEU</name>
<protein>
    <submittedName>
        <fullName evidence="5">Substrate-binding domain-containing protein</fullName>
    </submittedName>
</protein>
<dbReference type="SUPFAM" id="SSF46785">
    <property type="entry name" value="Winged helix' DNA-binding domain"/>
    <property type="match status" value="1"/>
</dbReference>
<dbReference type="RefSeq" id="WP_311556799.1">
    <property type="nucleotide sequence ID" value="NZ_JAVREJ010000009.1"/>
</dbReference>
<dbReference type="Pfam" id="PF12727">
    <property type="entry name" value="PBP_like"/>
    <property type="match status" value="1"/>
</dbReference>
<organism evidence="5 6">
    <name type="scientific">Pseudonocardia charpentierae</name>
    <dbReference type="NCBI Taxonomy" id="3075545"/>
    <lineage>
        <taxon>Bacteria</taxon>
        <taxon>Bacillati</taxon>
        <taxon>Actinomycetota</taxon>
        <taxon>Actinomycetes</taxon>
        <taxon>Pseudonocardiales</taxon>
        <taxon>Pseudonocardiaceae</taxon>
        <taxon>Pseudonocardia</taxon>
    </lineage>
</organism>
<dbReference type="InterPro" id="IPR036390">
    <property type="entry name" value="WH_DNA-bd_sf"/>
</dbReference>
<evidence type="ECO:0000256" key="3">
    <source>
        <dbReference type="ARBA" id="ARBA00023163"/>
    </source>
</evidence>
<evidence type="ECO:0000259" key="4">
    <source>
        <dbReference type="PROSITE" id="PS50949"/>
    </source>
</evidence>
<evidence type="ECO:0000313" key="6">
    <source>
        <dbReference type="Proteomes" id="UP001183202"/>
    </source>
</evidence>
<comment type="caution">
    <text evidence="5">The sequence shown here is derived from an EMBL/GenBank/DDBJ whole genome shotgun (WGS) entry which is preliminary data.</text>
</comment>
<dbReference type="PANTHER" id="PTHR38431">
    <property type="entry name" value="BLL2305 PROTEIN"/>
    <property type="match status" value="1"/>
</dbReference>
<feature type="domain" description="HTH gntR-type" evidence="4">
    <location>
        <begin position="1"/>
        <end position="69"/>
    </location>
</feature>
<evidence type="ECO:0000256" key="1">
    <source>
        <dbReference type="ARBA" id="ARBA00023015"/>
    </source>
</evidence>
<keyword evidence="3" id="KW-0804">Transcription</keyword>
<reference evidence="6" key="1">
    <citation type="submission" date="2023-07" db="EMBL/GenBank/DDBJ databases">
        <title>30 novel species of actinomycetes from the DSMZ collection.</title>
        <authorList>
            <person name="Nouioui I."/>
        </authorList>
    </citation>
    <scope>NUCLEOTIDE SEQUENCE [LARGE SCALE GENOMIC DNA]</scope>
    <source>
        <strain evidence="6">DSM 45834</strain>
    </source>
</reference>
<gene>
    <name evidence="5" type="ORF">RM445_14665</name>
</gene>
<dbReference type="Gene3D" id="3.40.190.10">
    <property type="entry name" value="Periplasmic binding protein-like II"/>
    <property type="match status" value="1"/>
</dbReference>
<dbReference type="Pfam" id="PF00392">
    <property type="entry name" value="GntR"/>
    <property type="match status" value="1"/>
</dbReference>
<keyword evidence="6" id="KW-1185">Reference proteome</keyword>
<dbReference type="InterPro" id="IPR036388">
    <property type="entry name" value="WH-like_DNA-bd_sf"/>
</dbReference>
<dbReference type="SMART" id="SM00345">
    <property type="entry name" value="HTH_GNTR"/>
    <property type="match status" value="1"/>
</dbReference>
<sequence>MTRYREIGEELARRIVAGDLVPGDELPGIRELGRQWSTTPSTASRAQRALAEAGLIELADRRRALVAADALFAARRFLHGQVVLRLAGSDDPALDLVVRGLGRSVVPVPAAGSAAGLRAVAQGRADAAAVHLLHHSGLYNAPFARALLRGRRPHLVHLWRREQGLLIPPDRSGPTSIPELAGRRVARRAPGTGTRALLDRLLLDAGLDPDALRGPEFGSHLEVALAVAGGIVDAGLGVRSAAAALDLRFVPVAWEDYDLVLPGDALDPAAPLVTAVRSSKVQAAVEALGGYDTARSGEVVDLDARPDLA</sequence>
<dbReference type="Proteomes" id="UP001183202">
    <property type="component" value="Unassembled WGS sequence"/>
</dbReference>
<dbReference type="EMBL" id="JAVREJ010000009">
    <property type="protein sequence ID" value="MDT0350772.1"/>
    <property type="molecule type" value="Genomic_DNA"/>
</dbReference>
<accession>A0ABU2NB32</accession>
<evidence type="ECO:0000256" key="2">
    <source>
        <dbReference type="ARBA" id="ARBA00023125"/>
    </source>
</evidence>
<dbReference type="SUPFAM" id="SSF53850">
    <property type="entry name" value="Periplasmic binding protein-like II"/>
    <property type="match status" value="1"/>
</dbReference>
<keyword evidence="2" id="KW-0238">DNA-binding</keyword>
<evidence type="ECO:0000313" key="5">
    <source>
        <dbReference type="EMBL" id="MDT0350772.1"/>
    </source>
</evidence>
<proteinExistence type="predicted"/>
<dbReference type="PANTHER" id="PTHR38431:SF1">
    <property type="entry name" value="BLL2305 PROTEIN"/>
    <property type="match status" value="1"/>
</dbReference>
<keyword evidence="1" id="KW-0805">Transcription regulation</keyword>
<dbReference type="PROSITE" id="PS50949">
    <property type="entry name" value="HTH_GNTR"/>
    <property type="match status" value="1"/>
</dbReference>
<dbReference type="InterPro" id="IPR024370">
    <property type="entry name" value="PBP_domain"/>
</dbReference>